<feature type="compositionally biased region" description="Basic and acidic residues" evidence="1">
    <location>
        <begin position="38"/>
        <end position="50"/>
    </location>
</feature>
<evidence type="ECO:0000256" key="1">
    <source>
        <dbReference type="SAM" id="MobiDB-lite"/>
    </source>
</evidence>
<evidence type="ECO:0000313" key="2">
    <source>
        <dbReference type="EMBL" id="KAK5052900.1"/>
    </source>
</evidence>
<evidence type="ECO:0000313" key="3">
    <source>
        <dbReference type="Proteomes" id="UP001345691"/>
    </source>
</evidence>
<dbReference type="EMBL" id="JAVRRF010000028">
    <property type="protein sequence ID" value="KAK5052900.1"/>
    <property type="molecule type" value="Genomic_DNA"/>
</dbReference>
<protein>
    <submittedName>
        <fullName evidence="2">Uncharacterized protein</fullName>
    </submittedName>
</protein>
<sequence length="143" mass="15740">MHELLLRGPSGRSSEQLRLLSSTDFAKHIRDAGSATTRPRDPEYGTHDPDSSFQHPKSPLSTVIIEVAHSQQGAVLRTLAEDYILGSDLDIRVVVGIDIEYSKNQRATFAVWRAQAQGPDDGKVWVVESTVADQVSLADFNPE</sequence>
<accession>A0ABR0J104</accession>
<gene>
    <name evidence="2" type="ORF">LTR69_009726</name>
</gene>
<comment type="caution">
    <text evidence="2">The sequence shown here is derived from an EMBL/GenBank/DDBJ whole genome shotgun (WGS) entry which is preliminary data.</text>
</comment>
<reference evidence="2 3" key="1">
    <citation type="submission" date="2023-08" db="EMBL/GenBank/DDBJ databases">
        <title>Black Yeasts Isolated from many extreme environments.</title>
        <authorList>
            <person name="Coleine C."/>
            <person name="Stajich J.E."/>
            <person name="Selbmann L."/>
        </authorList>
    </citation>
    <scope>NUCLEOTIDE SEQUENCE [LARGE SCALE GENOMIC DNA]</scope>
    <source>
        <strain evidence="2 3">CCFEE 6328</strain>
    </source>
</reference>
<feature type="region of interest" description="Disordered" evidence="1">
    <location>
        <begin position="30"/>
        <end position="57"/>
    </location>
</feature>
<proteinExistence type="predicted"/>
<keyword evidence="3" id="KW-1185">Reference proteome</keyword>
<name>A0ABR0J104_9EURO</name>
<dbReference type="Proteomes" id="UP001345691">
    <property type="component" value="Unassembled WGS sequence"/>
</dbReference>
<organism evidence="2 3">
    <name type="scientific">Exophiala sideris</name>
    <dbReference type="NCBI Taxonomy" id="1016849"/>
    <lineage>
        <taxon>Eukaryota</taxon>
        <taxon>Fungi</taxon>
        <taxon>Dikarya</taxon>
        <taxon>Ascomycota</taxon>
        <taxon>Pezizomycotina</taxon>
        <taxon>Eurotiomycetes</taxon>
        <taxon>Chaetothyriomycetidae</taxon>
        <taxon>Chaetothyriales</taxon>
        <taxon>Herpotrichiellaceae</taxon>
        <taxon>Exophiala</taxon>
    </lineage>
</organism>